<comment type="caution">
    <text evidence="7">The sequence shown here is derived from an EMBL/GenBank/DDBJ whole genome shotgun (WGS) entry which is preliminary data.</text>
</comment>
<dbReference type="PANTHER" id="PTHR33572:SF3">
    <property type="entry name" value="VELVET COMPLEX SUBUNIT B"/>
    <property type="match status" value="1"/>
</dbReference>
<dbReference type="InterPro" id="IPR021740">
    <property type="entry name" value="Velvet"/>
</dbReference>
<evidence type="ECO:0000259" key="6">
    <source>
        <dbReference type="PROSITE" id="PS51821"/>
    </source>
</evidence>
<dbReference type="AlphaFoldDB" id="A0A8H6M4F5"/>
<dbReference type="EMBL" id="JACGCI010000052">
    <property type="protein sequence ID" value="KAF6751112.1"/>
    <property type="molecule type" value="Genomic_DNA"/>
</dbReference>
<evidence type="ECO:0000256" key="5">
    <source>
        <dbReference type="SAM" id="MobiDB-lite"/>
    </source>
</evidence>
<evidence type="ECO:0000256" key="3">
    <source>
        <dbReference type="ARBA" id="ARBA00023163"/>
    </source>
</evidence>
<dbReference type="Gene3D" id="2.60.40.3960">
    <property type="entry name" value="Velvet domain"/>
    <property type="match status" value="1"/>
</dbReference>
<gene>
    <name evidence="8" type="ORF">DFP72DRAFT_906656</name>
    <name evidence="7" type="ORF">DFP72DRAFT_908513</name>
</gene>
<reference evidence="7 9" key="1">
    <citation type="submission" date="2020-07" db="EMBL/GenBank/DDBJ databases">
        <title>Comparative genomics of pyrophilous fungi reveals a link between fire events and developmental genes.</title>
        <authorList>
            <consortium name="DOE Joint Genome Institute"/>
            <person name="Steindorff A.S."/>
            <person name="Carver A."/>
            <person name="Calhoun S."/>
            <person name="Stillman K."/>
            <person name="Liu H."/>
            <person name="Lipzen A."/>
            <person name="Pangilinan J."/>
            <person name="Labutti K."/>
            <person name="Bruns T.D."/>
            <person name="Grigoriev I.V."/>
        </authorList>
    </citation>
    <scope>NUCLEOTIDE SEQUENCE [LARGE SCALE GENOMIC DNA]</scope>
    <source>
        <strain evidence="7 9">CBS 144469</strain>
    </source>
</reference>
<name>A0A8H6M4F5_9AGAR</name>
<feature type="compositionally biased region" description="Acidic residues" evidence="5">
    <location>
        <begin position="310"/>
        <end position="320"/>
    </location>
</feature>
<feature type="region of interest" description="Disordered" evidence="5">
    <location>
        <begin position="95"/>
        <end position="157"/>
    </location>
</feature>
<dbReference type="OrthoDB" id="5599552at2759"/>
<proteinExistence type="predicted"/>
<feature type="domain" description="Velvet" evidence="6">
    <location>
        <begin position="22"/>
        <end position="277"/>
    </location>
</feature>
<dbReference type="InterPro" id="IPR037525">
    <property type="entry name" value="Velvet_dom"/>
</dbReference>
<dbReference type="EMBL" id="JACGCI010000048">
    <property type="protein sequence ID" value="KAF6751611.1"/>
    <property type="molecule type" value="Genomic_DNA"/>
</dbReference>
<accession>A0A8H6M4F5</accession>
<keyword evidence="3" id="KW-0804">Transcription</keyword>
<organism evidence="7 9">
    <name type="scientific">Ephemerocybe angulata</name>
    <dbReference type="NCBI Taxonomy" id="980116"/>
    <lineage>
        <taxon>Eukaryota</taxon>
        <taxon>Fungi</taxon>
        <taxon>Dikarya</taxon>
        <taxon>Basidiomycota</taxon>
        <taxon>Agaricomycotina</taxon>
        <taxon>Agaricomycetes</taxon>
        <taxon>Agaricomycetidae</taxon>
        <taxon>Agaricales</taxon>
        <taxon>Agaricineae</taxon>
        <taxon>Psathyrellaceae</taxon>
        <taxon>Ephemerocybe</taxon>
    </lineage>
</organism>
<dbReference type="Pfam" id="PF11754">
    <property type="entry name" value="Velvet"/>
    <property type="match status" value="1"/>
</dbReference>
<dbReference type="PANTHER" id="PTHR33572">
    <property type="entry name" value="SPORE DEVELOPMENT REGULATOR VOSA"/>
    <property type="match status" value="1"/>
</dbReference>
<evidence type="ECO:0000256" key="1">
    <source>
        <dbReference type="ARBA" id="ARBA00004123"/>
    </source>
</evidence>
<dbReference type="Proteomes" id="UP000521943">
    <property type="component" value="Unassembled WGS sequence"/>
</dbReference>
<sequence>MFSITDFGNRRPMPFESGLLAQHSTRAELIEIQKADLGRKYARVDRRPLDPPPVVLLKLFQVLDPDTPQEVEREISNYDEIQNVGLICSVDLFPVPPGPDSETRTSSWDGGSSSSGSSTPSRSRSYGGSSDGRLGSDSLPPSSTVSSASFPDDSSEPDEVVHYVNNYPVLEGSKVTPTLVGNTFVQPNVVEYQGKKALVFVFADLAVKAEGHFIIRYRVFDIYSRPRSAPQGERVRMQAECYGGPFRVYSTKEFPGLNASTELTKHLSRWGVRLNIRETERRRRRKGDPAPESSPYTTTAMKMKRRSTDDNDDGYASGDD</sequence>
<evidence type="ECO:0000313" key="7">
    <source>
        <dbReference type="EMBL" id="KAF6751112.1"/>
    </source>
</evidence>
<evidence type="ECO:0000256" key="4">
    <source>
        <dbReference type="ARBA" id="ARBA00023242"/>
    </source>
</evidence>
<feature type="region of interest" description="Disordered" evidence="5">
    <location>
        <begin position="278"/>
        <end position="320"/>
    </location>
</feature>
<protein>
    <submittedName>
        <fullName evidence="7">Velvet factor</fullName>
    </submittedName>
</protein>
<feature type="compositionally biased region" description="Low complexity" evidence="5">
    <location>
        <begin position="106"/>
        <end position="152"/>
    </location>
</feature>
<dbReference type="InterPro" id="IPR038491">
    <property type="entry name" value="Velvet_dom_sf"/>
</dbReference>
<evidence type="ECO:0000313" key="9">
    <source>
        <dbReference type="Proteomes" id="UP000521943"/>
    </source>
</evidence>
<evidence type="ECO:0000256" key="2">
    <source>
        <dbReference type="ARBA" id="ARBA00023015"/>
    </source>
</evidence>
<keyword evidence="9" id="KW-1185">Reference proteome</keyword>
<dbReference type="PROSITE" id="PS51821">
    <property type="entry name" value="VELVET"/>
    <property type="match status" value="1"/>
</dbReference>
<keyword evidence="2" id="KW-0805">Transcription regulation</keyword>
<evidence type="ECO:0000313" key="8">
    <source>
        <dbReference type="EMBL" id="KAF6751611.1"/>
    </source>
</evidence>
<dbReference type="GO" id="GO:0005634">
    <property type="term" value="C:nucleus"/>
    <property type="evidence" value="ECO:0007669"/>
    <property type="project" value="UniProtKB-SubCell"/>
</dbReference>
<keyword evidence="4" id="KW-0539">Nucleus</keyword>
<comment type="subcellular location">
    <subcellularLocation>
        <location evidence="1">Nucleus</location>
    </subcellularLocation>
</comment>